<dbReference type="EMBL" id="JXJN01026118">
    <property type="status" value="NOT_ANNOTATED_CDS"/>
    <property type="molecule type" value="Genomic_DNA"/>
</dbReference>
<feature type="transmembrane region" description="Helical" evidence="1">
    <location>
        <begin position="90"/>
        <end position="108"/>
    </location>
</feature>
<keyword evidence="3" id="KW-1185">Reference proteome</keyword>
<evidence type="ECO:0000256" key="1">
    <source>
        <dbReference type="SAM" id="Phobius"/>
    </source>
</evidence>
<evidence type="ECO:0000313" key="3">
    <source>
        <dbReference type="Proteomes" id="UP000092460"/>
    </source>
</evidence>
<name>A0A1B0C5P5_9MUSC</name>
<dbReference type="EMBL" id="JXJN01026115">
    <property type="status" value="NOT_ANNOTATED_CDS"/>
    <property type="molecule type" value="Genomic_DNA"/>
</dbReference>
<dbReference type="EnsemblMetazoa" id="GPPI049828-RA">
    <property type="protein sequence ID" value="GPPI049828-PA"/>
    <property type="gene ID" value="GPPI049828"/>
</dbReference>
<reference evidence="3" key="1">
    <citation type="submission" date="2015-01" db="EMBL/GenBank/DDBJ databases">
        <authorList>
            <person name="Aksoy S."/>
            <person name="Warren W."/>
            <person name="Wilson R.K."/>
        </authorList>
    </citation>
    <scope>NUCLEOTIDE SEQUENCE [LARGE SCALE GENOMIC DNA]</scope>
    <source>
        <strain evidence="3">IAEA</strain>
    </source>
</reference>
<dbReference type="EMBL" id="JXJN01026120">
    <property type="status" value="NOT_ANNOTATED_CDS"/>
    <property type="molecule type" value="Genomic_DNA"/>
</dbReference>
<dbReference type="AlphaFoldDB" id="A0A1B0C5P5"/>
<dbReference type="EMBL" id="JXJN01026117">
    <property type="status" value="NOT_ANNOTATED_CDS"/>
    <property type="molecule type" value="Genomic_DNA"/>
</dbReference>
<keyword evidence="1" id="KW-0812">Transmembrane</keyword>
<keyword evidence="1" id="KW-0472">Membrane</keyword>
<feature type="transmembrane region" description="Helical" evidence="1">
    <location>
        <begin position="169"/>
        <end position="192"/>
    </location>
</feature>
<accession>A0A1B0C5P5</accession>
<sequence>MACYAAIQPYLQVVGNALTLFLKLEPPDTLKVKIVNLIITEKQGKTCRRGLVSDDPQESSQENLHFYGAPAKLDLLSCNQKQKEKKVNRVFFFQHYFGFALVGVAQPSQPRFVPYSLLCSNPALSAIPLVSASRTFVVEKEIIDKRMLNIFRRQLPATFDYSTITTGEITFIPTTLAVIVPSPVIVLTAILCKVKYLRITNGLTSQNSAPDRLMGGIISLLAILSWLDGVLVLITVRGMVSSETSEDKA</sequence>
<dbReference type="EMBL" id="JXJN01026119">
    <property type="status" value="NOT_ANNOTATED_CDS"/>
    <property type="molecule type" value="Genomic_DNA"/>
</dbReference>
<keyword evidence="1" id="KW-1133">Transmembrane helix</keyword>
<dbReference type="VEuPathDB" id="VectorBase:GPPI049828"/>
<feature type="transmembrane region" description="Helical" evidence="1">
    <location>
        <begin position="213"/>
        <end position="236"/>
    </location>
</feature>
<protein>
    <submittedName>
        <fullName evidence="2">Uncharacterized protein</fullName>
    </submittedName>
</protein>
<evidence type="ECO:0000313" key="2">
    <source>
        <dbReference type="EnsemblMetazoa" id="GPPI049828-PA"/>
    </source>
</evidence>
<reference evidence="2" key="2">
    <citation type="submission" date="2020-05" db="UniProtKB">
        <authorList>
            <consortium name="EnsemblMetazoa"/>
        </authorList>
    </citation>
    <scope>IDENTIFICATION</scope>
    <source>
        <strain evidence="2">IAEA</strain>
    </source>
</reference>
<organism evidence="2 3">
    <name type="scientific">Glossina palpalis gambiensis</name>
    <dbReference type="NCBI Taxonomy" id="67801"/>
    <lineage>
        <taxon>Eukaryota</taxon>
        <taxon>Metazoa</taxon>
        <taxon>Ecdysozoa</taxon>
        <taxon>Arthropoda</taxon>
        <taxon>Hexapoda</taxon>
        <taxon>Insecta</taxon>
        <taxon>Pterygota</taxon>
        <taxon>Neoptera</taxon>
        <taxon>Endopterygota</taxon>
        <taxon>Diptera</taxon>
        <taxon>Brachycera</taxon>
        <taxon>Muscomorpha</taxon>
        <taxon>Hippoboscoidea</taxon>
        <taxon>Glossinidae</taxon>
        <taxon>Glossina</taxon>
    </lineage>
</organism>
<dbReference type="Proteomes" id="UP000092460">
    <property type="component" value="Unassembled WGS sequence"/>
</dbReference>
<dbReference type="EMBL" id="JXJN01026116">
    <property type="status" value="NOT_ANNOTATED_CDS"/>
    <property type="molecule type" value="Genomic_DNA"/>
</dbReference>
<proteinExistence type="predicted"/>